<evidence type="ECO:0000256" key="5">
    <source>
        <dbReference type="ARBA" id="ARBA00022741"/>
    </source>
</evidence>
<dbReference type="Gene3D" id="3.40.50.300">
    <property type="entry name" value="P-loop containing nucleotide triphosphate hydrolases"/>
    <property type="match status" value="2"/>
</dbReference>
<dbReference type="PANTHER" id="PTHR48102">
    <property type="entry name" value="ATP-DEPENDENT CLP PROTEASE ATP-BINDING SUBUNIT CLPX-LIKE, MITOCHONDRIAL-RELATED"/>
    <property type="match status" value="1"/>
</dbReference>
<comment type="catalytic activity">
    <reaction evidence="9">
        <text>a 2-methoxy-6-(all-trans-polyprenyl)benzene-1,4-diol + S-adenosyl-L-methionine = a 5-methoxy-2-methyl-3-(all-trans-polyprenyl)benzene-1,4-diol + S-adenosyl-L-homocysteine + H(+)</text>
        <dbReference type="Rhea" id="RHEA:28286"/>
        <dbReference type="Rhea" id="RHEA-COMP:10858"/>
        <dbReference type="Rhea" id="RHEA-COMP:10859"/>
        <dbReference type="ChEBI" id="CHEBI:15378"/>
        <dbReference type="ChEBI" id="CHEBI:57856"/>
        <dbReference type="ChEBI" id="CHEBI:59789"/>
        <dbReference type="ChEBI" id="CHEBI:84166"/>
        <dbReference type="ChEBI" id="CHEBI:84167"/>
        <dbReference type="EC" id="2.1.1.201"/>
    </reaction>
</comment>
<dbReference type="NCBIfam" id="TIGR01934">
    <property type="entry name" value="MenG_MenH_UbiE"/>
    <property type="match status" value="1"/>
</dbReference>
<dbReference type="CDD" id="cd02440">
    <property type="entry name" value="AdoMet_MTases"/>
    <property type="match status" value="1"/>
</dbReference>
<dbReference type="SMART" id="SM00382">
    <property type="entry name" value="AAA"/>
    <property type="match status" value="1"/>
</dbReference>
<dbReference type="SUPFAM" id="SSF52540">
    <property type="entry name" value="P-loop containing nucleoside triphosphate hydrolases"/>
    <property type="match status" value="1"/>
</dbReference>
<feature type="domain" description="AAA+ ATPase" evidence="11">
    <location>
        <begin position="46"/>
        <end position="330"/>
    </location>
</feature>
<dbReference type="FunFam" id="3.40.50.300:FF:000213">
    <property type="entry name" value="ATP-dependent protease ATPase subunit HslU"/>
    <property type="match status" value="1"/>
</dbReference>
<evidence type="ECO:0000313" key="13">
    <source>
        <dbReference type="EMBL" id="CAE7459292.1"/>
    </source>
</evidence>
<dbReference type="Gene3D" id="3.30.2020.30">
    <property type="match status" value="1"/>
</dbReference>
<dbReference type="InterPro" id="IPR038492">
    <property type="entry name" value="GBBH-like_N_sf"/>
</dbReference>
<dbReference type="UniPathway" id="UPA00232"/>
<keyword evidence="9" id="KW-0949">S-adenosyl-L-methionine</keyword>
<evidence type="ECO:0000256" key="7">
    <source>
        <dbReference type="ARBA" id="ARBA00023004"/>
    </source>
</evidence>
<keyword evidence="9" id="KW-0831">Ubiquinone biosynthesis</keyword>
<dbReference type="PANTHER" id="PTHR48102:SF3">
    <property type="entry name" value="ATP-DEPENDENT PROTEASE ATPASE SUBUNIT HSLU"/>
    <property type="match status" value="1"/>
</dbReference>
<dbReference type="FunFam" id="3.40.50.300:FF:000220">
    <property type="entry name" value="ATP-dependent protease ATPase subunit HslU"/>
    <property type="match status" value="1"/>
</dbReference>
<keyword evidence="10" id="KW-0812">Transmembrane</keyword>
<dbReference type="Proteomes" id="UP000649617">
    <property type="component" value="Unassembled WGS sequence"/>
</dbReference>
<dbReference type="InterPro" id="IPR004147">
    <property type="entry name" value="ABC1_dom"/>
</dbReference>
<dbReference type="SUPFAM" id="SSF56112">
    <property type="entry name" value="Protein kinase-like (PK-like)"/>
    <property type="match status" value="1"/>
</dbReference>
<dbReference type="GO" id="GO:0008233">
    <property type="term" value="F:peptidase activity"/>
    <property type="evidence" value="ECO:0007669"/>
    <property type="project" value="InterPro"/>
</dbReference>
<feature type="transmembrane region" description="Helical" evidence="10">
    <location>
        <begin position="1399"/>
        <end position="1416"/>
    </location>
</feature>
<protein>
    <recommendedName>
        <fullName evidence="9">2-methoxy-6-polyprenyl-1,4-benzoquinol methylase, mitochondrial</fullName>
        <ecNumber evidence="9">2.1.1.201</ecNumber>
    </recommendedName>
    <alternativeName>
        <fullName evidence="9">Ubiquinone biosynthesis methyltransferase COQ5</fullName>
    </alternativeName>
</protein>
<keyword evidence="9" id="KW-0999">Mitochondrion inner membrane</keyword>
<dbReference type="InterPro" id="IPR050052">
    <property type="entry name" value="ATP-dep_Clp_protease_ClpX"/>
</dbReference>
<feature type="domain" description="Clp ATPase C-terminal" evidence="12">
    <location>
        <begin position="333"/>
        <end position="432"/>
    </location>
</feature>
<dbReference type="NCBIfam" id="TIGR00390">
    <property type="entry name" value="hslU"/>
    <property type="match status" value="1"/>
</dbReference>
<dbReference type="GO" id="GO:0046872">
    <property type="term" value="F:metal ion binding"/>
    <property type="evidence" value="ECO:0007669"/>
    <property type="project" value="UniProtKB-KW"/>
</dbReference>
<sequence>MTPREIVHELNNHIIGQDDAKRAVAIALRNRWRRMQIEPALREEISPKNILMIGPTGVGKTEVARRLAKLAQAPFIKIEATKFTEVGYVGRDVDSIIRDLTEVAVNMLREIEMKRVQTQADDRAEERILDALLPEPRAVGFGDDAASKDGSATRQMFRKKLREGELDEKEIDIELSQMAMGVEIMAPPGMEEMVSQMQGMFSNLGNSRKTTKRLKIKDAKDKIREEEAAGLVNEEDIRSRAVDAVEQTGIVFIDELDKVAKRTENNSADVSREGVQRDLLPLIEGCTVTTKYGVVRTDHILFIASGAFHLAKPSDLIPELQGRLPIRVELKALTPEDFKRILVEPNASLTEQYQALMSTEQIDLEFSDDGIERIAQLAWQVNEGTENIGARRLHTVMERLLENLSFEAGDSIKKHVLVDAEYVDAHLGDLVSDTDLNDNFVLPAELLRVYSPSAEVRGHSPDQRKLQTGKKNVGIRQIEPVGNYAIRIVFDDGHDSGIFAWEFLHDLGKQMDKYWQDYITELKTANVTPAEKTAMVGDVFKRVAKRYDAMNDLMSLGTHRIFKRMVIQMSGLRTGHTVLDLAGGTGDMSALFADAVGDTGTVVLTDLNAQMMQVGRDRLLDQGCAQVEFIRAPAEALPFADNTFDCACVSFGLRNFTDKDLALRELLRVLKPAAALLVLEFSKPENPALSAAYSVFQSLWPSAGQAIAGDSEPYKYLVESIRVHPDQRALKQMFEDAGFTDTSYHNLVGGVVSHQITAGVLASDPVTAGQFAAFAGRCIELQSHTPAFTLHLVLQADGVQTFSGPAETPHAIIKGSGRELIQALLPGGSLDGLTIEGDTALLFNLTTLLKKFSPDVATPLGRFIGEANAANLVGSAELGLAGLKTALSGLSQTVQQQATGQFVKVRQLDELLEGPSDKQISLEQQLAFVELGPVYVKLGQLLSTRRDLLPADIADALADLQDKVPPIANFDVDRFVSTQLGTASGSVFSELQHTPLASASIAQVHCATLNTGESVVVKLVRPGIEQAIVQDMALLKKLAGLINNKIPGAQRLQLPRVMSDHEDVLLQELTMFGEARNQIQLRRNFADSDLLYVPRVYPEHTREQLLVMERVYGIPINQVDELKARGVDLKVLAHKGVETFFKQVFEHNFFHADMHPGNILIDTTDPVNPKYIALDCAIIGSLTEADQNYLAQNLLAFFHRDYKRVVSLHLESGWVPADTDAEEFEAVIRDVCEPIFAKPLAEISFAEFVITLLDTAGKFEMEVQPQLVLLQKTLLYIEGLGRQLYPELDLWETAQPFMERWATQHLGPVGVVNDWINAGPQVWQQLSRLPMVMDHTETEIRVLKSQLKRQASGLAQIEKNMAQAASRRRLGRLAGIIVLLASVWWLWTPLNQTFAQGDLSLWAGLGGALVGITLLLRT</sequence>
<feature type="binding site" evidence="9">
    <location>
        <position position="585"/>
    </location>
    <ligand>
        <name>S-adenosyl-L-methionine</name>
        <dbReference type="ChEBI" id="CHEBI:59789"/>
    </ligand>
</feature>
<dbReference type="InterPro" id="IPR027417">
    <property type="entry name" value="P-loop_NTPase"/>
</dbReference>
<dbReference type="NCBIfam" id="NF003544">
    <property type="entry name" value="PRK05201.1"/>
    <property type="match status" value="1"/>
</dbReference>
<dbReference type="GO" id="GO:0005524">
    <property type="term" value="F:ATP binding"/>
    <property type="evidence" value="ECO:0007669"/>
    <property type="project" value="UniProtKB-KW"/>
</dbReference>
<dbReference type="InterPro" id="IPR003959">
    <property type="entry name" value="ATPase_AAA_core"/>
</dbReference>
<keyword evidence="9 10" id="KW-0472">Membrane</keyword>
<dbReference type="InterPro" id="IPR019489">
    <property type="entry name" value="Clp_ATPase_C"/>
</dbReference>
<keyword evidence="4" id="KW-0479">Metal-binding</keyword>
<evidence type="ECO:0000256" key="1">
    <source>
        <dbReference type="ARBA" id="ARBA00004496"/>
    </source>
</evidence>
<evidence type="ECO:0000259" key="11">
    <source>
        <dbReference type="SMART" id="SM00382"/>
    </source>
</evidence>
<dbReference type="Gene3D" id="3.40.50.150">
    <property type="entry name" value="Vaccinia Virus protein VP39"/>
    <property type="match status" value="1"/>
</dbReference>
<dbReference type="Pfam" id="PF06155">
    <property type="entry name" value="GBBH-like_N"/>
    <property type="match status" value="1"/>
</dbReference>
<dbReference type="EC" id="2.1.1.201" evidence="9"/>
<keyword evidence="9" id="KW-0808">Transferase</keyword>
<dbReference type="HAMAP" id="MF_00249">
    <property type="entry name" value="HslU"/>
    <property type="match status" value="1"/>
</dbReference>
<dbReference type="HAMAP" id="MF_01813">
    <property type="entry name" value="MenG_UbiE_methyltr"/>
    <property type="match status" value="1"/>
</dbReference>
<feature type="binding site" evidence="9">
    <location>
        <position position="606"/>
    </location>
    <ligand>
        <name>S-adenosyl-L-methionine</name>
        <dbReference type="ChEBI" id="CHEBI:59789"/>
    </ligand>
</feature>
<dbReference type="GO" id="GO:0009376">
    <property type="term" value="C:HslUV protease complex"/>
    <property type="evidence" value="ECO:0007669"/>
    <property type="project" value="InterPro"/>
</dbReference>
<dbReference type="GO" id="GO:0031314">
    <property type="term" value="C:extrinsic component of mitochondrial inner membrane"/>
    <property type="evidence" value="ECO:0007669"/>
    <property type="project" value="UniProtKB-UniRule"/>
</dbReference>
<name>A0A812S269_SYMPI</name>
<keyword evidence="14" id="KW-1185">Reference proteome</keyword>
<comment type="subunit">
    <text evidence="9">Component of a multi-subunit COQ enzyme complex.</text>
</comment>
<evidence type="ECO:0000256" key="8">
    <source>
        <dbReference type="ARBA" id="ARBA00023186"/>
    </source>
</evidence>
<keyword evidence="9" id="KW-0496">Mitochondrion</keyword>
<proteinExistence type="inferred from homology"/>
<keyword evidence="9" id="KW-0489">Methyltransferase</keyword>
<dbReference type="InterPro" id="IPR003593">
    <property type="entry name" value="AAA+_ATPase"/>
</dbReference>
<dbReference type="GO" id="GO:0008425">
    <property type="term" value="F:2-methoxy-6-polyprenyl-1,4-benzoquinol methyltransferase activity"/>
    <property type="evidence" value="ECO:0007669"/>
    <property type="project" value="UniProtKB-UniRule"/>
</dbReference>
<reference evidence="13" key="1">
    <citation type="submission" date="2021-02" db="EMBL/GenBank/DDBJ databases">
        <authorList>
            <person name="Dougan E. K."/>
            <person name="Rhodes N."/>
            <person name="Thang M."/>
            <person name="Chan C."/>
        </authorList>
    </citation>
    <scope>NUCLEOTIDE SEQUENCE</scope>
</reference>
<comment type="similarity">
    <text evidence="9">Belongs to the class I-like SAM-binding methyltransferase superfamily. MenG/UbiE family.</text>
</comment>
<dbReference type="InterPro" id="IPR011009">
    <property type="entry name" value="Kinase-like_dom_sf"/>
</dbReference>
<accession>A0A812S269</accession>
<dbReference type="GO" id="GO:0032259">
    <property type="term" value="P:methylation"/>
    <property type="evidence" value="ECO:0007669"/>
    <property type="project" value="UniProtKB-KW"/>
</dbReference>
<dbReference type="InterPro" id="IPR010376">
    <property type="entry name" value="GBBH-like_N"/>
</dbReference>
<evidence type="ECO:0000256" key="2">
    <source>
        <dbReference type="ARBA" id="ARBA00009771"/>
    </source>
</evidence>
<dbReference type="OrthoDB" id="1721884at2759"/>
<comment type="caution">
    <text evidence="13">The sequence shown here is derived from an EMBL/GenBank/DDBJ whole genome shotgun (WGS) entry which is preliminary data.</text>
</comment>
<evidence type="ECO:0000256" key="3">
    <source>
        <dbReference type="ARBA" id="ARBA00022490"/>
    </source>
</evidence>
<dbReference type="InterPro" id="IPR004491">
    <property type="entry name" value="HslU"/>
</dbReference>
<dbReference type="PROSITE" id="PS51608">
    <property type="entry name" value="SAM_MT_UBIE"/>
    <property type="match status" value="1"/>
</dbReference>
<feature type="binding site" evidence="9">
    <location>
        <position position="650"/>
    </location>
    <ligand>
        <name>S-adenosyl-L-methionine</name>
        <dbReference type="ChEBI" id="CHEBI:59789"/>
    </ligand>
</feature>
<keyword evidence="10" id="KW-1133">Transmembrane helix</keyword>
<dbReference type="Gene3D" id="1.10.8.10">
    <property type="entry name" value="DNA helicase RuvA subunit, C-terminal domain"/>
    <property type="match status" value="1"/>
</dbReference>
<gene>
    <name evidence="13" type="primary">hslU</name>
    <name evidence="13" type="ORF">SPIL2461_LOCUS11391</name>
</gene>
<dbReference type="SMART" id="SM01086">
    <property type="entry name" value="ClpB_D2-small"/>
    <property type="match status" value="1"/>
</dbReference>
<dbReference type="Pfam" id="PF01209">
    <property type="entry name" value="Ubie_methyltran"/>
    <property type="match status" value="1"/>
</dbReference>
<keyword evidence="3" id="KW-0963">Cytoplasm</keyword>
<keyword evidence="6" id="KW-0067">ATP-binding</keyword>
<keyword evidence="5" id="KW-0547">Nucleotide-binding</keyword>
<comment type="function">
    <text evidence="9">Methyltransferase required for the conversion of 2-polyprenyl-6-methoxy-1,4-benzoquinol (DDMQH2) to 2-polyprenyl-3-methyl-6-methoxy-1,4-benzoquinol (DMQH2).</text>
</comment>
<keyword evidence="8" id="KW-0143">Chaperone</keyword>
<dbReference type="InterPro" id="IPR004033">
    <property type="entry name" value="UbiE/COQ5_MeTrFase"/>
</dbReference>
<dbReference type="Pfam" id="PF03109">
    <property type="entry name" value="ABC1"/>
    <property type="match status" value="1"/>
</dbReference>
<dbReference type="Gene3D" id="1.10.8.60">
    <property type="match status" value="1"/>
</dbReference>
<comment type="subcellular location">
    <subcellularLocation>
        <location evidence="1">Cytoplasm</location>
    </subcellularLocation>
    <subcellularLocation>
        <location evidence="9">Mitochondrion inner membrane</location>
        <topology evidence="9">Peripheral membrane protein</topology>
        <orientation evidence="9">Matrix side</orientation>
    </subcellularLocation>
</comment>
<evidence type="ECO:0000313" key="14">
    <source>
        <dbReference type="Proteomes" id="UP000649617"/>
    </source>
</evidence>
<comment type="pathway">
    <text evidence="9">Cofactor biosynthesis; ubiquinone biosynthesis.</text>
</comment>
<dbReference type="GO" id="GO:0016887">
    <property type="term" value="F:ATP hydrolysis activity"/>
    <property type="evidence" value="ECO:0007669"/>
    <property type="project" value="InterPro"/>
</dbReference>
<evidence type="ECO:0000256" key="9">
    <source>
        <dbReference type="HAMAP-Rule" id="MF_03191"/>
    </source>
</evidence>
<evidence type="ECO:0000256" key="4">
    <source>
        <dbReference type="ARBA" id="ARBA00022723"/>
    </source>
</evidence>
<organism evidence="13 14">
    <name type="scientific">Symbiodinium pilosum</name>
    <name type="common">Dinoflagellate</name>
    <dbReference type="NCBI Taxonomy" id="2952"/>
    <lineage>
        <taxon>Eukaryota</taxon>
        <taxon>Sar</taxon>
        <taxon>Alveolata</taxon>
        <taxon>Dinophyceae</taxon>
        <taxon>Suessiales</taxon>
        <taxon>Symbiodiniaceae</taxon>
        <taxon>Symbiodinium</taxon>
    </lineage>
</organism>
<dbReference type="Pfam" id="PF00004">
    <property type="entry name" value="AAA"/>
    <property type="match status" value="1"/>
</dbReference>
<keyword evidence="7" id="KW-0408">Iron</keyword>
<evidence type="ECO:0000259" key="12">
    <source>
        <dbReference type="SMART" id="SM01086"/>
    </source>
</evidence>
<dbReference type="Pfam" id="PF07724">
    <property type="entry name" value="AAA_2"/>
    <property type="match status" value="1"/>
</dbReference>
<evidence type="ECO:0000256" key="10">
    <source>
        <dbReference type="SAM" id="Phobius"/>
    </source>
</evidence>
<dbReference type="CDD" id="cd19498">
    <property type="entry name" value="RecA-like_HslU"/>
    <property type="match status" value="1"/>
</dbReference>
<dbReference type="EMBL" id="CAJNIZ010022223">
    <property type="protein sequence ID" value="CAE7459292.1"/>
    <property type="molecule type" value="Genomic_DNA"/>
</dbReference>
<comment type="similarity">
    <text evidence="2">Belongs to the ClpX chaperone family. HslU subfamily.</text>
</comment>
<dbReference type="SUPFAM" id="SSF53335">
    <property type="entry name" value="S-adenosyl-L-methionine-dependent methyltransferases"/>
    <property type="match status" value="1"/>
</dbReference>
<dbReference type="InterPro" id="IPR029063">
    <property type="entry name" value="SAM-dependent_MTases_sf"/>
</dbReference>
<dbReference type="GO" id="GO:0051603">
    <property type="term" value="P:proteolysis involved in protein catabolic process"/>
    <property type="evidence" value="ECO:0007669"/>
    <property type="project" value="TreeGrafter"/>
</dbReference>
<feature type="transmembrane region" description="Helical" evidence="10">
    <location>
        <begin position="1370"/>
        <end position="1387"/>
    </location>
</feature>
<comment type="caution">
    <text evidence="9">Lacks conserved residue(s) required for the propagation of feature annotation.</text>
</comment>
<evidence type="ECO:0000256" key="6">
    <source>
        <dbReference type="ARBA" id="ARBA00022840"/>
    </source>
</evidence>